<keyword evidence="3" id="KW-1185">Reference proteome</keyword>
<evidence type="ECO:0000313" key="3">
    <source>
        <dbReference type="Proteomes" id="UP000054166"/>
    </source>
</evidence>
<feature type="transmembrane region" description="Helical" evidence="1">
    <location>
        <begin position="23"/>
        <end position="41"/>
    </location>
</feature>
<reference evidence="3" key="2">
    <citation type="submission" date="2015-01" db="EMBL/GenBank/DDBJ databases">
        <title>Evolutionary Origins and Diversification of the Mycorrhizal Mutualists.</title>
        <authorList>
            <consortium name="DOE Joint Genome Institute"/>
            <consortium name="Mycorrhizal Genomics Consortium"/>
            <person name="Kohler A."/>
            <person name="Kuo A."/>
            <person name="Nagy L.G."/>
            <person name="Floudas D."/>
            <person name="Copeland A."/>
            <person name="Barry K.W."/>
            <person name="Cichocki N."/>
            <person name="Veneault-Fourrey C."/>
            <person name="LaButti K."/>
            <person name="Lindquist E.A."/>
            <person name="Lipzen A."/>
            <person name="Lundell T."/>
            <person name="Morin E."/>
            <person name="Murat C."/>
            <person name="Riley R."/>
            <person name="Ohm R."/>
            <person name="Sun H."/>
            <person name="Tunlid A."/>
            <person name="Henrissat B."/>
            <person name="Grigoriev I.V."/>
            <person name="Hibbett D.S."/>
            <person name="Martin F."/>
        </authorList>
    </citation>
    <scope>NUCLEOTIDE SEQUENCE [LARGE SCALE GENOMIC DNA]</scope>
    <source>
        <strain evidence="3">F 1598</strain>
    </source>
</reference>
<protein>
    <submittedName>
        <fullName evidence="2">Uncharacterized protein</fullName>
    </submittedName>
</protein>
<reference evidence="2 3" key="1">
    <citation type="submission" date="2014-04" db="EMBL/GenBank/DDBJ databases">
        <authorList>
            <consortium name="DOE Joint Genome Institute"/>
            <person name="Kuo A."/>
            <person name="Tarkka M."/>
            <person name="Buscot F."/>
            <person name="Kohler A."/>
            <person name="Nagy L.G."/>
            <person name="Floudas D."/>
            <person name="Copeland A."/>
            <person name="Barry K.W."/>
            <person name="Cichocki N."/>
            <person name="Veneault-Fourrey C."/>
            <person name="LaButti K."/>
            <person name="Lindquist E.A."/>
            <person name="Lipzen A."/>
            <person name="Lundell T."/>
            <person name="Morin E."/>
            <person name="Murat C."/>
            <person name="Sun H."/>
            <person name="Tunlid A."/>
            <person name="Henrissat B."/>
            <person name="Grigoriev I.V."/>
            <person name="Hibbett D.S."/>
            <person name="Martin F."/>
            <person name="Nordberg H.P."/>
            <person name="Cantor M.N."/>
            <person name="Hua S.X."/>
        </authorList>
    </citation>
    <scope>NUCLEOTIDE SEQUENCE [LARGE SCALE GENOMIC DNA]</scope>
    <source>
        <strain evidence="2 3">F 1598</strain>
    </source>
</reference>
<dbReference type="Proteomes" id="UP000054166">
    <property type="component" value="Unassembled WGS sequence"/>
</dbReference>
<evidence type="ECO:0000313" key="2">
    <source>
        <dbReference type="EMBL" id="KIM76495.1"/>
    </source>
</evidence>
<dbReference type="HOGENOM" id="CLU_524875_0_0_1"/>
<evidence type="ECO:0000256" key="1">
    <source>
        <dbReference type="SAM" id="Phobius"/>
    </source>
</evidence>
<accession>A0A0C3EVF0</accession>
<sequence>MSAAFLRAGCCCRFLCSVLTQYGFLYALGALLAMGSQVVVLGGDRQRPRLPLLLLELWITPVQHYLFMSAGVLLPVDKKLGIIINHSLLRLRKCLSLGFLTSYKKASTSSSTTLTFTIFLAIAFPHSLSKVLMGYGPVSALYQNSFAARLLRLLSASRKTILLQSEFVTLEVDLLCFSSGGQHPSANEPTLVVSDVSRAGGDDLWLGLDLEIRDDLLAVLGYRLSIFAWKTGQNIVCFEDRCITAFRFLSDVVIVVADITERYRESLDLFTISDHTPITRVARLWLDDMDCMDDPITTVMFANRAAKNGVVRSNLQIDAEHYIKPFTSLPDNLIYICITSNFKEELEYAFIVHSLALLCHAKEQDFDSISWEVWGRMATLAVSDRYRPAEFCGQRLLMRNGEIWDFNQYRVKRLGKGFAAETELARISVVAEEEKRGLAVIYSLPYVRIVLKQRLPLRYGTILCLDEDHILAKHFSIVLDLLRKAWNEGRLHAGQDLTMATLMIDFVGDNEAMWALLWL</sequence>
<keyword evidence="1" id="KW-1133">Transmembrane helix</keyword>
<keyword evidence="1" id="KW-0472">Membrane</keyword>
<organism evidence="2 3">
    <name type="scientific">Piloderma croceum (strain F 1598)</name>
    <dbReference type="NCBI Taxonomy" id="765440"/>
    <lineage>
        <taxon>Eukaryota</taxon>
        <taxon>Fungi</taxon>
        <taxon>Dikarya</taxon>
        <taxon>Basidiomycota</taxon>
        <taxon>Agaricomycotina</taxon>
        <taxon>Agaricomycetes</taxon>
        <taxon>Agaricomycetidae</taxon>
        <taxon>Atheliales</taxon>
        <taxon>Atheliaceae</taxon>
        <taxon>Piloderma</taxon>
    </lineage>
</organism>
<dbReference type="AlphaFoldDB" id="A0A0C3EVF0"/>
<name>A0A0C3EVF0_PILCF</name>
<proteinExistence type="predicted"/>
<dbReference type="EMBL" id="KN833034">
    <property type="protein sequence ID" value="KIM76495.1"/>
    <property type="molecule type" value="Genomic_DNA"/>
</dbReference>
<dbReference type="InParanoid" id="A0A0C3EVF0"/>
<keyword evidence="1" id="KW-0812">Transmembrane</keyword>
<gene>
    <name evidence="2" type="ORF">PILCRDRAFT_91583</name>
</gene>